<dbReference type="AlphaFoldDB" id="A0A017H8S4"/>
<dbReference type="HOGENOM" id="CLU_1303867_0_0_5"/>
<accession>A0A017H8S4</accession>
<dbReference type="EMBL" id="APGJ01000007">
    <property type="protein sequence ID" value="EYD70715.1"/>
    <property type="molecule type" value="Genomic_DNA"/>
</dbReference>
<reference evidence="1 2" key="1">
    <citation type="submission" date="2013-03" db="EMBL/GenBank/DDBJ databases">
        <authorList>
            <person name="Fiebig A."/>
            <person name="Goeker M."/>
            <person name="Klenk H.-P.P."/>
        </authorList>
    </citation>
    <scope>NUCLEOTIDE SEQUENCE [LARGE SCALE GENOMIC DNA]</scope>
    <source>
        <strain evidence="1 2">DSM 17492</strain>
    </source>
</reference>
<dbReference type="PANTHER" id="PTHR45856">
    <property type="entry name" value="ALPHA/BETA-HYDROLASES SUPERFAMILY PROTEIN"/>
    <property type="match status" value="1"/>
</dbReference>
<organism evidence="1 2">
    <name type="scientific">Limimaricola hongkongensis DSM 17492</name>
    <dbReference type="NCBI Taxonomy" id="1122180"/>
    <lineage>
        <taxon>Bacteria</taxon>
        <taxon>Pseudomonadati</taxon>
        <taxon>Pseudomonadota</taxon>
        <taxon>Alphaproteobacteria</taxon>
        <taxon>Rhodobacterales</taxon>
        <taxon>Paracoccaceae</taxon>
        <taxon>Limimaricola</taxon>
    </lineage>
</organism>
<dbReference type="STRING" id="1122180.Lokhon_02356"/>
<proteinExistence type="predicted"/>
<dbReference type="PATRIC" id="fig|1122180.6.peg.2334"/>
<dbReference type="PANTHER" id="PTHR45856:SF24">
    <property type="entry name" value="FUNGAL LIPASE-LIKE DOMAIN-CONTAINING PROTEIN"/>
    <property type="match status" value="1"/>
</dbReference>
<keyword evidence="2" id="KW-1185">Reference proteome</keyword>
<dbReference type="InterPro" id="IPR029058">
    <property type="entry name" value="AB_hydrolase_fold"/>
</dbReference>
<sequence length="215" mass="22921">MKTLDVAEAARIIEAMGGGITGPDVVETIDLKGVQAAMLKRGILYIAGTNEFSDWFEFNFDFIHDRAPDAHGFRMAAGDSGALWHAGFLEHARIVFAFAKPQKPAFIIGHSLGGASAQIVGASLGVPSLAFGSPRTHLGSAPFAKEGFVLNICRTDDTLCHLPPRFFGFRHIGSVHWLSPPAGEVEEGHSIGSYADLLEQGPLPATFPASWPPTA</sequence>
<dbReference type="RefSeq" id="WP_017929299.1">
    <property type="nucleotide sequence ID" value="NZ_KB823000.1"/>
</dbReference>
<dbReference type="SUPFAM" id="SSF53474">
    <property type="entry name" value="alpha/beta-Hydrolases"/>
    <property type="match status" value="1"/>
</dbReference>
<dbReference type="Gene3D" id="3.40.50.1820">
    <property type="entry name" value="alpha/beta hydrolase"/>
    <property type="match status" value="1"/>
</dbReference>
<evidence type="ECO:0000313" key="2">
    <source>
        <dbReference type="Proteomes" id="UP000025047"/>
    </source>
</evidence>
<protein>
    <recommendedName>
        <fullName evidence="3">Fungal lipase-like domain-containing protein</fullName>
    </recommendedName>
</protein>
<evidence type="ECO:0008006" key="3">
    <source>
        <dbReference type="Google" id="ProtNLM"/>
    </source>
</evidence>
<dbReference type="eggNOG" id="COG5153">
    <property type="taxonomic scope" value="Bacteria"/>
</dbReference>
<dbReference type="InterPro" id="IPR051218">
    <property type="entry name" value="Sec_MonoDiacylglyc_Lipase"/>
</dbReference>
<evidence type="ECO:0000313" key="1">
    <source>
        <dbReference type="EMBL" id="EYD70715.1"/>
    </source>
</evidence>
<name>A0A017H8S4_9RHOB</name>
<dbReference type="Proteomes" id="UP000025047">
    <property type="component" value="Unassembled WGS sequence"/>
</dbReference>
<comment type="caution">
    <text evidence="1">The sequence shown here is derived from an EMBL/GenBank/DDBJ whole genome shotgun (WGS) entry which is preliminary data.</text>
</comment>
<dbReference type="OrthoDB" id="7857012at2"/>
<gene>
    <name evidence="1" type="ORF">Lokhon_02356</name>
</gene>